<dbReference type="Proteomes" id="UP000886860">
    <property type="component" value="Unassembled WGS sequence"/>
</dbReference>
<evidence type="ECO:0000256" key="2">
    <source>
        <dbReference type="ARBA" id="ARBA00023186"/>
    </source>
</evidence>
<comment type="function">
    <text evidence="3">Required for maturation of urease via the functional incorporation of the urease nickel metallocenter.</text>
</comment>
<dbReference type="PANTHER" id="PTHR33643:SF1">
    <property type="entry name" value="UREASE ACCESSORY PROTEIN D"/>
    <property type="match status" value="1"/>
</dbReference>
<protein>
    <recommendedName>
        <fullName evidence="3">Urease accessory protein UreD</fullName>
    </recommendedName>
</protein>
<dbReference type="Pfam" id="PF01774">
    <property type="entry name" value="UreD"/>
    <property type="match status" value="1"/>
</dbReference>
<evidence type="ECO:0000256" key="3">
    <source>
        <dbReference type="HAMAP-Rule" id="MF_01384"/>
    </source>
</evidence>
<name>A0A9D1GGB3_9FIRM</name>
<comment type="caution">
    <text evidence="4">The sequence shown here is derived from an EMBL/GenBank/DDBJ whole genome shotgun (WGS) entry which is preliminary data.</text>
</comment>
<evidence type="ECO:0000313" key="4">
    <source>
        <dbReference type="EMBL" id="HIT40592.1"/>
    </source>
</evidence>
<accession>A0A9D1GGB3</accession>
<evidence type="ECO:0000256" key="1">
    <source>
        <dbReference type="ARBA" id="ARBA00007177"/>
    </source>
</evidence>
<dbReference type="HAMAP" id="MF_01384">
    <property type="entry name" value="UreD"/>
    <property type="match status" value="1"/>
</dbReference>
<comment type="similarity">
    <text evidence="1 3">Belongs to the UreD family.</text>
</comment>
<sequence length="282" mass="31269">MENSFGTESRLSITAGRRGEKTVLEDCFFRAPFKIMKPFCPEGTEGMELMIMSVSAGILAGDSQEIQIEVKKGARLFLTTQSFEKVHKMEPGGRAFRKSRIRVENGGFLSYQPLPVIPFAGADFSGDTQILLEGPEAGLIYSEILSCGRAARGERFLYRRYQNRILVSCGDVPLYADNTIYLPRCQGMEEKKEEGGLSFMDMEETGFYEGHTHLANLILLNLNLPENFINRVREILEEAGKRGIQGGVTETGSDGFAVKILGNQAQSLSHLLGEIRDIALGR</sequence>
<dbReference type="GO" id="GO:0016151">
    <property type="term" value="F:nickel cation binding"/>
    <property type="evidence" value="ECO:0007669"/>
    <property type="project" value="UniProtKB-UniRule"/>
</dbReference>
<proteinExistence type="inferred from homology"/>
<dbReference type="InterPro" id="IPR002669">
    <property type="entry name" value="UreD"/>
</dbReference>
<keyword evidence="3" id="KW-0996">Nickel insertion</keyword>
<comment type="subcellular location">
    <subcellularLocation>
        <location evidence="3">Cytoplasm</location>
    </subcellularLocation>
</comment>
<dbReference type="GO" id="GO:0005737">
    <property type="term" value="C:cytoplasm"/>
    <property type="evidence" value="ECO:0007669"/>
    <property type="project" value="UniProtKB-SubCell"/>
</dbReference>
<dbReference type="AlphaFoldDB" id="A0A9D1GGB3"/>
<gene>
    <name evidence="3" type="primary">ureD</name>
    <name evidence="4" type="ORF">IAB60_00580</name>
</gene>
<keyword evidence="3" id="KW-0963">Cytoplasm</keyword>
<evidence type="ECO:0000313" key="5">
    <source>
        <dbReference type="Proteomes" id="UP000886860"/>
    </source>
</evidence>
<keyword evidence="2 3" id="KW-0143">Chaperone</keyword>
<comment type="subunit">
    <text evidence="3">UreD, UreF and UreG form a complex that acts as a GTP-hydrolysis-dependent molecular chaperone, activating the urease apoprotein by helping to assemble the nickel containing metallocenter of UreC. The UreE protein probably delivers the nickel.</text>
</comment>
<dbReference type="PANTHER" id="PTHR33643">
    <property type="entry name" value="UREASE ACCESSORY PROTEIN D"/>
    <property type="match status" value="1"/>
</dbReference>
<reference evidence="4" key="2">
    <citation type="journal article" date="2021" name="PeerJ">
        <title>Extensive microbial diversity within the chicken gut microbiome revealed by metagenomics and culture.</title>
        <authorList>
            <person name="Gilroy R."/>
            <person name="Ravi A."/>
            <person name="Getino M."/>
            <person name="Pursley I."/>
            <person name="Horton D.L."/>
            <person name="Alikhan N.F."/>
            <person name="Baker D."/>
            <person name="Gharbi K."/>
            <person name="Hall N."/>
            <person name="Watson M."/>
            <person name="Adriaenssens E.M."/>
            <person name="Foster-Nyarko E."/>
            <person name="Jarju S."/>
            <person name="Secka A."/>
            <person name="Antonio M."/>
            <person name="Oren A."/>
            <person name="Chaudhuri R.R."/>
            <person name="La Ragione R."/>
            <person name="Hildebrand F."/>
            <person name="Pallen M.J."/>
        </authorList>
    </citation>
    <scope>NUCLEOTIDE SEQUENCE</scope>
    <source>
        <strain evidence="4">CHK123-3438</strain>
    </source>
</reference>
<organism evidence="4 5">
    <name type="scientific">Candidatus Caccovicinus merdipullorum</name>
    <dbReference type="NCBI Taxonomy" id="2840724"/>
    <lineage>
        <taxon>Bacteria</taxon>
        <taxon>Bacillati</taxon>
        <taxon>Bacillota</taxon>
        <taxon>Clostridia</taxon>
        <taxon>Eubacteriales</taxon>
        <taxon>Candidatus Caccovicinus</taxon>
    </lineage>
</organism>
<dbReference type="EMBL" id="DVKS01000012">
    <property type="protein sequence ID" value="HIT40592.1"/>
    <property type="molecule type" value="Genomic_DNA"/>
</dbReference>
<reference evidence="4" key="1">
    <citation type="submission" date="2020-10" db="EMBL/GenBank/DDBJ databases">
        <authorList>
            <person name="Gilroy R."/>
        </authorList>
    </citation>
    <scope>NUCLEOTIDE SEQUENCE</scope>
    <source>
        <strain evidence="4">CHK123-3438</strain>
    </source>
</reference>